<comment type="caution">
    <text evidence="2">The sequence shown here is derived from an EMBL/GenBank/DDBJ whole genome shotgun (WGS) entry which is preliminary data.</text>
</comment>
<evidence type="ECO:0000256" key="1">
    <source>
        <dbReference type="SAM" id="MobiDB-lite"/>
    </source>
</evidence>
<name>A0ABS8TKS7_DATST</name>
<evidence type="ECO:0000313" key="2">
    <source>
        <dbReference type="EMBL" id="MCD7471516.1"/>
    </source>
</evidence>
<evidence type="ECO:0000313" key="3">
    <source>
        <dbReference type="Proteomes" id="UP000823775"/>
    </source>
</evidence>
<protein>
    <submittedName>
        <fullName evidence="2">Uncharacterized protein</fullName>
    </submittedName>
</protein>
<feature type="region of interest" description="Disordered" evidence="1">
    <location>
        <begin position="61"/>
        <end position="90"/>
    </location>
</feature>
<keyword evidence="3" id="KW-1185">Reference proteome</keyword>
<dbReference type="EMBL" id="JACEIK010001693">
    <property type="protein sequence ID" value="MCD7471516.1"/>
    <property type="molecule type" value="Genomic_DNA"/>
</dbReference>
<dbReference type="Proteomes" id="UP000823775">
    <property type="component" value="Unassembled WGS sequence"/>
</dbReference>
<sequence>MSTLSRLTLPTLTSNSKYEIVSLSLNPWALIPRVVGSNPPVADRSPSDDWCVGYNPSERVAATEVQDSDPPRNEVLPTRDTTHHGDPYWVPPVYSSHEDRNLLQKWAVTSLH</sequence>
<accession>A0ABS8TKS7</accession>
<organism evidence="2 3">
    <name type="scientific">Datura stramonium</name>
    <name type="common">Jimsonweed</name>
    <name type="synonym">Common thornapple</name>
    <dbReference type="NCBI Taxonomy" id="4076"/>
    <lineage>
        <taxon>Eukaryota</taxon>
        <taxon>Viridiplantae</taxon>
        <taxon>Streptophyta</taxon>
        <taxon>Embryophyta</taxon>
        <taxon>Tracheophyta</taxon>
        <taxon>Spermatophyta</taxon>
        <taxon>Magnoliopsida</taxon>
        <taxon>eudicotyledons</taxon>
        <taxon>Gunneridae</taxon>
        <taxon>Pentapetalae</taxon>
        <taxon>asterids</taxon>
        <taxon>lamiids</taxon>
        <taxon>Solanales</taxon>
        <taxon>Solanaceae</taxon>
        <taxon>Solanoideae</taxon>
        <taxon>Datureae</taxon>
        <taxon>Datura</taxon>
    </lineage>
</organism>
<gene>
    <name evidence="2" type="ORF">HAX54_012002</name>
</gene>
<reference evidence="2 3" key="1">
    <citation type="journal article" date="2021" name="BMC Genomics">
        <title>Datura genome reveals duplications of psychoactive alkaloid biosynthetic genes and high mutation rate following tissue culture.</title>
        <authorList>
            <person name="Rajewski A."/>
            <person name="Carter-House D."/>
            <person name="Stajich J."/>
            <person name="Litt A."/>
        </authorList>
    </citation>
    <scope>NUCLEOTIDE SEQUENCE [LARGE SCALE GENOMIC DNA]</scope>
    <source>
        <strain evidence="2">AR-01</strain>
    </source>
</reference>
<proteinExistence type="predicted"/>